<proteinExistence type="predicted"/>
<organism evidence="1 2">
    <name type="scientific">Listeria floridensis FSL S10-1187</name>
    <dbReference type="NCBI Taxonomy" id="1265817"/>
    <lineage>
        <taxon>Bacteria</taxon>
        <taxon>Bacillati</taxon>
        <taxon>Bacillota</taxon>
        <taxon>Bacilli</taxon>
        <taxon>Bacillales</taxon>
        <taxon>Listeriaceae</taxon>
        <taxon>Listeria</taxon>
    </lineage>
</organism>
<sequence>MKSYYIRIYTTRRCWPNERKLRYEFSKYNISLDELKTALLKRMGNLGLHYRVKRHIYEAKNVEELVQGINNNTKFKLDVQVIEDRRNKELR</sequence>
<protein>
    <submittedName>
        <fullName evidence="1">Uncharacterized protein</fullName>
    </submittedName>
</protein>
<dbReference type="EMBL" id="AODF01000056">
    <property type="protein sequence ID" value="EUJ25077.1"/>
    <property type="molecule type" value="Genomic_DNA"/>
</dbReference>
<reference evidence="1 2" key="1">
    <citation type="journal article" date="2014" name="Int. J. Syst. Evol. Microbiol.">
        <title>Listeria floridensis sp. nov., Listeria aquatica sp. nov., Listeria cornellensis sp. nov., Listeria riparia sp. nov. and Listeria grandensis sp. nov., from agricultural and natural environments.</title>
        <authorList>
            <person name="den Bakker H.C."/>
            <person name="Warchocki S."/>
            <person name="Wright E.M."/>
            <person name="Allred A.F."/>
            <person name="Ahlstrom C."/>
            <person name="Manuel C.S."/>
            <person name="Stasiewicz M.J."/>
            <person name="Burrell A."/>
            <person name="Roof S."/>
            <person name="Strawn L."/>
            <person name="Fortes E.D."/>
            <person name="Nightingale K.K."/>
            <person name="Kephart D."/>
            <person name="Wiedmann M."/>
        </authorList>
    </citation>
    <scope>NUCLEOTIDE SEQUENCE [LARGE SCALE GENOMIC DNA]</scope>
    <source>
        <strain evidence="1 2">FSL S10-1187</strain>
    </source>
</reference>
<evidence type="ECO:0000313" key="1">
    <source>
        <dbReference type="EMBL" id="EUJ25077.1"/>
    </source>
</evidence>
<evidence type="ECO:0000313" key="2">
    <source>
        <dbReference type="Proteomes" id="UP000019249"/>
    </source>
</evidence>
<keyword evidence="2" id="KW-1185">Reference proteome</keyword>
<comment type="caution">
    <text evidence="1">The sequence shown here is derived from an EMBL/GenBank/DDBJ whole genome shotgun (WGS) entry which is preliminary data.</text>
</comment>
<dbReference type="Proteomes" id="UP000019249">
    <property type="component" value="Unassembled WGS sequence"/>
</dbReference>
<gene>
    <name evidence="1" type="ORF">MFLO_15598</name>
</gene>
<dbReference type="RefSeq" id="WP_036098592.1">
    <property type="nucleotide sequence ID" value="NZ_AODF01000056.1"/>
</dbReference>
<accession>A0ABP3AV94</accession>
<name>A0ABP3AV94_9LIST</name>